<keyword evidence="1" id="KW-0175">Coiled coil</keyword>
<feature type="domain" description="FimV N-terminal" evidence="4">
    <location>
        <begin position="32"/>
        <end position="140"/>
    </location>
</feature>
<feature type="non-terminal residue" evidence="5">
    <location>
        <position position="1"/>
    </location>
</feature>
<keyword evidence="3" id="KW-0732">Signal</keyword>
<sequence length="393" mass="41418">HRQQGMGMFRFAHVFLAAAVAAAFLPARASALELGDIASQAALGQTLDARIELRGMGDLGADDLKVSLVPQQEAERLGMEPNYVFLSGLRFTAEVGRNGRGVIRVQSSAPVREPYVNFVLQVAWPQGRAMREYTLLLDPPNYQAVAQAPSAPVVSAAPSAAIAVPVKAPGVAASAPSGSHRIAAGDTLWAIASRHRPAGDASVMQTMRAIQALNPQAFIDGNANLPRVGAVLRLPDASQARAQGHAEAVSHFQAQEARWRERPRALDATRKAAPGAAPAVAEVRDQLRLQSGQASKQPQAKAAAERLALLQEDLDSARRQGEELTSRIGDLQSQLDKLNKLIELKDAQIATLVARLAAQSRQQAAGAPAEPPVAVAGSPTPQAAPAAAQEIAR</sequence>
<dbReference type="InterPro" id="IPR057840">
    <property type="entry name" value="FimV_N"/>
</dbReference>
<dbReference type="EMBL" id="JARJLR010000173">
    <property type="protein sequence ID" value="MDF3841859.1"/>
    <property type="molecule type" value="Genomic_DNA"/>
</dbReference>
<comment type="caution">
    <text evidence="5">The sequence shown here is derived from an EMBL/GenBank/DDBJ whole genome shotgun (WGS) entry which is preliminary data.</text>
</comment>
<proteinExistence type="predicted"/>
<dbReference type="Pfam" id="PF25800">
    <property type="entry name" value="FimV_N"/>
    <property type="match status" value="1"/>
</dbReference>
<dbReference type="Proteomes" id="UP001220662">
    <property type="component" value="Unassembled WGS sequence"/>
</dbReference>
<dbReference type="CDD" id="cd00118">
    <property type="entry name" value="LysM"/>
    <property type="match status" value="1"/>
</dbReference>
<feature type="region of interest" description="Disordered" evidence="2">
    <location>
        <begin position="360"/>
        <end position="393"/>
    </location>
</feature>
<organism evidence="5 6">
    <name type="scientific">Pseudomonas citronellolis</name>
    <dbReference type="NCBI Taxonomy" id="53408"/>
    <lineage>
        <taxon>Bacteria</taxon>
        <taxon>Pseudomonadati</taxon>
        <taxon>Pseudomonadota</taxon>
        <taxon>Gammaproteobacteria</taxon>
        <taxon>Pseudomonadales</taxon>
        <taxon>Pseudomonadaceae</taxon>
        <taxon>Pseudomonas</taxon>
    </lineage>
</organism>
<gene>
    <name evidence="5" type="ORF">P3W55_09060</name>
</gene>
<name>A0AAW6P6R4_9PSED</name>
<evidence type="ECO:0000313" key="6">
    <source>
        <dbReference type="Proteomes" id="UP001220662"/>
    </source>
</evidence>
<evidence type="ECO:0000256" key="2">
    <source>
        <dbReference type="SAM" id="MobiDB-lite"/>
    </source>
</evidence>
<dbReference type="NCBIfam" id="TIGR03505">
    <property type="entry name" value="FimV_core"/>
    <property type="match status" value="1"/>
</dbReference>
<dbReference type="InterPro" id="IPR020012">
    <property type="entry name" value="LysM_FimV"/>
</dbReference>
<dbReference type="InterPro" id="IPR036779">
    <property type="entry name" value="LysM_dom_sf"/>
</dbReference>
<reference evidence="5" key="1">
    <citation type="submission" date="2023-03" db="EMBL/GenBank/DDBJ databases">
        <title>Draft assemblies of triclosan tolerant bacteria isolated from returned activated sludge.</title>
        <authorList>
            <person name="Van Hamelsveld S."/>
        </authorList>
    </citation>
    <scope>NUCLEOTIDE SEQUENCE</scope>
    <source>
        <strain evidence="5">GW210015_S63</strain>
    </source>
</reference>
<feature type="chain" id="PRO_5043689457" evidence="3">
    <location>
        <begin position="32"/>
        <end position="393"/>
    </location>
</feature>
<dbReference type="InterPro" id="IPR018392">
    <property type="entry name" value="LysM"/>
</dbReference>
<dbReference type="AlphaFoldDB" id="A0AAW6P6R4"/>
<dbReference type="RefSeq" id="WP_276214279.1">
    <property type="nucleotide sequence ID" value="NZ_JARJLR010000173.1"/>
</dbReference>
<dbReference type="Gene3D" id="3.10.350.10">
    <property type="entry name" value="LysM domain"/>
    <property type="match status" value="1"/>
</dbReference>
<evidence type="ECO:0000256" key="1">
    <source>
        <dbReference type="SAM" id="Coils"/>
    </source>
</evidence>
<feature type="signal peptide" evidence="3">
    <location>
        <begin position="1"/>
        <end position="31"/>
    </location>
</feature>
<feature type="coiled-coil region" evidence="1">
    <location>
        <begin position="300"/>
        <end position="348"/>
    </location>
</feature>
<protein>
    <submittedName>
        <fullName evidence="5">FimV/HubP family polar landmark protein</fullName>
    </submittedName>
</protein>
<accession>A0AAW6P6R4</accession>
<evidence type="ECO:0000256" key="3">
    <source>
        <dbReference type="SAM" id="SignalP"/>
    </source>
</evidence>
<evidence type="ECO:0000313" key="5">
    <source>
        <dbReference type="EMBL" id="MDF3841859.1"/>
    </source>
</evidence>
<evidence type="ECO:0000259" key="4">
    <source>
        <dbReference type="Pfam" id="PF25800"/>
    </source>
</evidence>